<gene>
    <name evidence="9" type="ORF">J2S72_001553</name>
</gene>
<evidence type="ECO:0000256" key="7">
    <source>
        <dbReference type="RuleBase" id="RU363032"/>
    </source>
</evidence>
<comment type="subcellular location">
    <subcellularLocation>
        <location evidence="1 7">Cell membrane</location>
        <topology evidence="1 7">Multi-pass membrane protein</topology>
    </subcellularLocation>
</comment>
<keyword evidence="5 7" id="KW-1133">Transmembrane helix</keyword>
<dbReference type="PANTHER" id="PTHR43163">
    <property type="entry name" value="DIPEPTIDE TRANSPORT SYSTEM PERMEASE PROTEIN DPPB-RELATED"/>
    <property type="match status" value="1"/>
</dbReference>
<keyword evidence="3" id="KW-1003">Cell membrane</keyword>
<dbReference type="PROSITE" id="PS50928">
    <property type="entry name" value="ABC_TM1"/>
    <property type="match status" value="1"/>
</dbReference>
<keyword evidence="6 7" id="KW-0472">Membrane</keyword>
<reference evidence="9 10" key="1">
    <citation type="submission" date="2023-07" db="EMBL/GenBank/DDBJ databases">
        <title>Genomic Encyclopedia of Type Strains, Phase IV (KMG-IV): sequencing the most valuable type-strain genomes for metagenomic binning, comparative biology and taxonomic classification.</title>
        <authorList>
            <person name="Goeker M."/>
        </authorList>
    </citation>
    <scope>NUCLEOTIDE SEQUENCE [LARGE SCALE GENOMIC DNA]</scope>
    <source>
        <strain evidence="9 10">DSM 22616</strain>
    </source>
</reference>
<dbReference type="Proteomes" id="UP001236559">
    <property type="component" value="Unassembled WGS sequence"/>
</dbReference>
<evidence type="ECO:0000259" key="8">
    <source>
        <dbReference type="PROSITE" id="PS50928"/>
    </source>
</evidence>
<feature type="transmembrane region" description="Helical" evidence="7">
    <location>
        <begin position="134"/>
        <end position="157"/>
    </location>
</feature>
<evidence type="ECO:0000256" key="4">
    <source>
        <dbReference type="ARBA" id="ARBA00022692"/>
    </source>
</evidence>
<dbReference type="InterPro" id="IPR045621">
    <property type="entry name" value="BPD_transp_1_N"/>
</dbReference>
<dbReference type="RefSeq" id="WP_023055266.1">
    <property type="nucleotide sequence ID" value="NZ_JAUSTN010000008.1"/>
</dbReference>
<dbReference type="Pfam" id="PF19300">
    <property type="entry name" value="BPD_transp_1_N"/>
    <property type="match status" value="1"/>
</dbReference>
<feature type="domain" description="ABC transmembrane type-1" evidence="8">
    <location>
        <begin position="95"/>
        <end position="296"/>
    </location>
</feature>
<dbReference type="PANTHER" id="PTHR43163:SF6">
    <property type="entry name" value="DIPEPTIDE TRANSPORT SYSTEM PERMEASE PROTEIN DPPB-RELATED"/>
    <property type="match status" value="1"/>
</dbReference>
<dbReference type="CDD" id="cd06261">
    <property type="entry name" value="TM_PBP2"/>
    <property type="match status" value="1"/>
</dbReference>
<feature type="transmembrane region" description="Helical" evidence="7">
    <location>
        <begin position="273"/>
        <end position="299"/>
    </location>
</feature>
<dbReference type="Pfam" id="PF00528">
    <property type="entry name" value="BPD_transp_1"/>
    <property type="match status" value="1"/>
</dbReference>
<keyword evidence="10" id="KW-1185">Reference proteome</keyword>
<accession>A0ABU0AXI9</accession>
<evidence type="ECO:0000256" key="3">
    <source>
        <dbReference type="ARBA" id="ARBA00022475"/>
    </source>
</evidence>
<dbReference type="InterPro" id="IPR000515">
    <property type="entry name" value="MetI-like"/>
</dbReference>
<feature type="transmembrane region" description="Helical" evidence="7">
    <location>
        <begin position="227"/>
        <end position="253"/>
    </location>
</feature>
<comment type="caution">
    <text evidence="9">The sequence shown here is derived from an EMBL/GenBank/DDBJ whole genome shotgun (WGS) entry which is preliminary data.</text>
</comment>
<name>A0ABU0AXI9_9FIRM</name>
<evidence type="ECO:0000256" key="5">
    <source>
        <dbReference type="ARBA" id="ARBA00022989"/>
    </source>
</evidence>
<evidence type="ECO:0000256" key="1">
    <source>
        <dbReference type="ARBA" id="ARBA00004651"/>
    </source>
</evidence>
<keyword evidence="4 7" id="KW-0812">Transmembrane</keyword>
<feature type="transmembrane region" description="Helical" evidence="7">
    <location>
        <begin position="169"/>
        <end position="189"/>
    </location>
</feature>
<feature type="transmembrane region" description="Helical" evidence="7">
    <location>
        <begin position="97"/>
        <end position="122"/>
    </location>
</feature>
<dbReference type="EMBL" id="JAUSTN010000008">
    <property type="protein sequence ID" value="MDQ0275524.1"/>
    <property type="molecule type" value="Genomic_DNA"/>
</dbReference>
<dbReference type="Gene3D" id="1.10.3720.10">
    <property type="entry name" value="MetI-like"/>
    <property type="match status" value="1"/>
</dbReference>
<organism evidence="9 10">
    <name type="scientific">Peptoniphilus koenoeneniae</name>
    <dbReference type="NCBI Taxonomy" id="507751"/>
    <lineage>
        <taxon>Bacteria</taxon>
        <taxon>Bacillati</taxon>
        <taxon>Bacillota</taxon>
        <taxon>Tissierellia</taxon>
        <taxon>Tissierellales</taxon>
        <taxon>Peptoniphilaceae</taxon>
        <taxon>Peptoniphilus</taxon>
    </lineage>
</organism>
<evidence type="ECO:0000313" key="10">
    <source>
        <dbReference type="Proteomes" id="UP001236559"/>
    </source>
</evidence>
<feature type="transmembrane region" description="Helical" evidence="7">
    <location>
        <begin position="12"/>
        <end position="30"/>
    </location>
</feature>
<evidence type="ECO:0000256" key="6">
    <source>
        <dbReference type="ARBA" id="ARBA00023136"/>
    </source>
</evidence>
<evidence type="ECO:0000256" key="2">
    <source>
        <dbReference type="ARBA" id="ARBA00022448"/>
    </source>
</evidence>
<protein>
    <submittedName>
        <fullName evidence="9">Peptide/nickel transport system permease protein</fullName>
    </submittedName>
</protein>
<proteinExistence type="inferred from homology"/>
<sequence length="308" mass="33727">MYKYVLKRLGMMIPVILGVTVIIFLILSYSPGDPARLVLGEMASEESVEMWREEHGLNDPVSLRYVKYMGNIAKGDFGTSYKTGRPVSTEIFQRFPITFRLATIGMIVALLIALPLGIVSAVKQYSLIDGVATIFGMLGIAMPSFWVALMMILIFSLKLGWLPSNGIEGWKSLIMPAISVGFGCCANIMRITRSSMLEVIRTDYIRTAKAKGVKNKDIIGKHALKNVLIPVITVAGLQFGAMMGGAVIAETVFSWPGIGTYMITSIKAKDTPAVMGSIICFCVAFSLVNLVVDLIYGYIDPRIKANYK</sequence>
<keyword evidence="2 7" id="KW-0813">Transport</keyword>
<evidence type="ECO:0000313" key="9">
    <source>
        <dbReference type="EMBL" id="MDQ0275524.1"/>
    </source>
</evidence>
<dbReference type="InterPro" id="IPR035906">
    <property type="entry name" value="MetI-like_sf"/>
</dbReference>
<comment type="similarity">
    <text evidence="7">Belongs to the binding-protein-dependent transport system permease family.</text>
</comment>
<dbReference type="SUPFAM" id="SSF161098">
    <property type="entry name" value="MetI-like"/>
    <property type="match status" value="1"/>
</dbReference>